<protein>
    <submittedName>
        <fullName evidence="2">Uncharacterized protein</fullName>
    </submittedName>
</protein>
<keyword evidence="3" id="KW-1185">Reference proteome</keyword>
<feature type="compositionally biased region" description="Basic residues" evidence="1">
    <location>
        <begin position="98"/>
        <end position="112"/>
    </location>
</feature>
<dbReference type="Proteomes" id="UP000299102">
    <property type="component" value="Unassembled WGS sequence"/>
</dbReference>
<feature type="region of interest" description="Disordered" evidence="1">
    <location>
        <begin position="1"/>
        <end position="66"/>
    </location>
</feature>
<gene>
    <name evidence="2" type="ORF">EVAR_19327_1</name>
</gene>
<comment type="caution">
    <text evidence="2">The sequence shown here is derived from an EMBL/GenBank/DDBJ whole genome shotgun (WGS) entry which is preliminary data.</text>
</comment>
<feature type="region of interest" description="Disordered" evidence="1">
    <location>
        <begin position="88"/>
        <end position="112"/>
    </location>
</feature>
<dbReference type="AlphaFoldDB" id="A0A4C1TRC5"/>
<feature type="compositionally biased region" description="Basic residues" evidence="1">
    <location>
        <begin position="39"/>
        <end position="53"/>
    </location>
</feature>
<dbReference type="EMBL" id="BGZK01000080">
    <property type="protein sequence ID" value="GBP16527.1"/>
    <property type="molecule type" value="Genomic_DNA"/>
</dbReference>
<evidence type="ECO:0000313" key="2">
    <source>
        <dbReference type="EMBL" id="GBP16527.1"/>
    </source>
</evidence>
<reference evidence="2 3" key="1">
    <citation type="journal article" date="2019" name="Commun. Biol.">
        <title>The bagworm genome reveals a unique fibroin gene that provides high tensile strength.</title>
        <authorList>
            <person name="Kono N."/>
            <person name="Nakamura H."/>
            <person name="Ohtoshi R."/>
            <person name="Tomita M."/>
            <person name="Numata K."/>
            <person name="Arakawa K."/>
        </authorList>
    </citation>
    <scope>NUCLEOTIDE SEQUENCE [LARGE SCALE GENOMIC DNA]</scope>
</reference>
<name>A0A4C1TRC5_EUMVA</name>
<evidence type="ECO:0000313" key="3">
    <source>
        <dbReference type="Proteomes" id="UP000299102"/>
    </source>
</evidence>
<organism evidence="2 3">
    <name type="scientific">Eumeta variegata</name>
    <name type="common">Bagworm moth</name>
    <name type="synonym">Eumeta japonica</name>
    <dbReference type="NCBI Taxonomy" id="151549"/>
    <lineage>
        <taxon>Eukaryota</taxon>
        <taxon>Metazoa</taxon>
        <taxon>Ecdysozoa</taxon>
        <taxon>Arthropoda</taxon>
        <taxon>Hexapoda</taxon>
        <taxon>Insecta</taxon>
        <taxon>Pterygota</taxon>
        <taxon>Neoptera</taxon>
        <taxon>Endopterygota</taxon>
        <taxon>Lepidoptera</taxon>
        <taxon>Glossata</taxon>
        <taxon>Ditrysia</taxon>
        <taxon>Tineoidea</taxon>
        <taxon>Psychidae</taxon>
        <taxon>Oiketicinae</taxon>
        <taxon>Eumeta</taxon>
    </lineage>
</organism>
<accession>A0A4C1TRC5</accession>
<evidence type="ECO:0000256" key="1">
    <source>
        <dbReference type="SAM" id="MobiDB-lite"/>
    </source>
</evidence>
<sequence length="112" mass="12746">MDGLYSDDTSKPASFDSDGRSILSLTSARHPLRRPGERPRRRQQKSRYSHRTRTAAPRAPPRHVPGKHWRPLFLCAALAAFASENAFWDTPPRDAKGGKMRALSRRRAARRL</sequence>
<proteinExistence type="predicted"/>